<dbReference type="RefSeq" id="WP_095978499.1">
    <property type="nucleotide sequence ID" value="NZ_CP022163.1"/>
</dbReference>
<dbReference type="Pfam" id="PF26136">
    <property type="entry name" value="SCO6045_C"/>
    <property type="match status" value="1"/>
</dbReference>
<feature type="domain" description="SCO6045-like C-terminal" evidence="1">
    <location>
        <begin position="8"/>
        <end position="95"/>
    </location>
</feature>
<keyword evidence="3" id="KW-1185">Reference proteome</keyword>
<dbReference type="OrthoDB" id="5382443at2"/>
<sequence length="161" mass="18007">MSEREALARVQAELVRALGLGGPVPEGFDAERVRAAADALLSKRRRGVRRAWPLLSEALGEDFSPDFDAWARAHPLKGVEPHAGADGYRYANALRASGRLPVGRAEEELLRFELRWRLTPEGGVVARRGWVPRLWRVGKARRWVLGMRLPGGRLVCWRLPG</sequence>
<evidence type="ECO:0000313" key="3">
    <source>
        <dbReference type="Proteomes" id="UP000217289"/>
    </source>
</evidence>
<reference evidence="2 3" key="1">
    <citation type="submission" date="2017-06" db="EMBL/GenBank/DDBJ databases">
        <authorList>
            <person name="Kim H.J."/>
            <person name="Triplett B.A."/>
        </authorList>
    </citation>
    <scope>NUCLEOTIDE SEQUENCE [LARGE SCALE GENOMIC DNA]</scope>
    <source>
        <strain evidence="2 3">DSM 14713</strain>
    </source>
</reference>
<dbReference type="EMBL" id="CP022163">
    <property type="protein sequence ID" value="ATB29998.1"/>
    <property type="molecule type" value="Genomic_DNA"/>
</dbReference>
<protein>
    <recommendedName>
        <fullName evidence="1">SCO6045-like C-terminal domain-containing protein</fullName>
    </recommendedName>
</protein>
<proteinExistence type="predicted"/>
<accession>A0A250IFG3</accession>
<dbReference type="Proteomes" id="UP000217289">
    <property type="component" value="Chromosome"/>
</dbReference>
<dbReference type="AlphaFoldDB" id="A0A250IFG3"/>
<dbReference type="KEGG" id="mbd:MEBOL_003453"/>
<dbReference type="InterPro" id="IPR058711">
    <property type="entry name" value="SCO6045-like_C"/>
</dbReference>
<evidence type="ECO:0000313" key="2">
    <source>
        <dbReference type="EMBL" id="ATB29998.1"/>
    </source>
</evidence>
<organism evidence="2 3">
    <name type="scientific">Melittangium boletus DSM 14713</name>
    <dbReference type="NCBI Taxonomy" id="1294270"/>
    <lineage>
        <taxon>Bacteria</taxon>
        <taxon>Pseudomonadati</taxon>
        <taxon>Myxococcota</taxon>
        <taxon>Myxococcia</taxon>
        <taxon>Myxococcales</taxon>
        <taxon>Cystobacterineae</taxon>
        <taxon>Archangiaceae</taxon>
        <taxon>Melittangium</taxon>
    </lineage>
</organism>
<name>A0A250IFG3_9BACT</name>
<evidence type="ECO:0000259" key="1">
    <source>
        <dbReference type="Pfam" id="PF26136"/>
    </source>
</evidence>
<gene>
    <name evidence="2" type="ORF">MEBOL_003453</name>
</gene>